<evidence type="ECO:0000259" key="7">
    <source>
        <dbReference type="PROSITE" id="PS50067"/>
    </source>
</evidence>
<evidence type="ECO:0000256" key="3">
    <source>
        <dbReference type="ARBA" id="ARBA00023175"/>
    </source>
</evidence>
<evidence type="ECO:0000256" key="1">
    <source>
        <dbReference type="ARBA" id="ARBA00004245"/>
    </source>
</evidence>
<dbReference type="Gene3D" id="3.40.850.10">
    <property type="entry name" value="Kinesin motor domain"/>
    <property type="match status" value="1"/>
</dbReference>
<evidence type="ECO:0000256" key="5">
    <source>
        <dbReference type="PROSITE-ProRule" id="PRU00283"/>
    </source>
</evidence>
<dbReference type="PANTHER" id="PTHR47970:SF12">
    <property type="entry name" value="KINESIN FAMILY MEMBER 11"/>
    <property type="match status" value="1"/>
</dbReference>
<dbReference type="PANTHER" id="PTHR47970">
    <property type="entry name" value="KINESIN-LIKE PROTEIN KIF11"/>
    <property type="match status" value="1"/>
</dbReference>
<comment type="caution">
    <text evidence="8">The sequence shown here is derived from an EMBL/GenBank/DDBJ whole genome shotgun (WGS) entry which is preliminary data.</text>
</comment>
<dbReference type="InterPro" id="IPR001752">
    <property type="entry name" value="Kinesin_motor_dom"/>
</dbReference>
<organism evidence="8 9">
    <name type="scientific">Aduncisulcus paluster</name>
    <dbReference type="NCBI Taxonomy" id="2918883"/>
    <lineage>
        <taxon>Eukaryota</taxon>
        <taxon>Metamonada</taxon>
        <taxon>Carpediemonas-like organisms</taxon>
        <taxon>Aduncisulcus</taxon>
    </lineage>
</organism>
<evidence type="ECO:0000313" key="9">
    <source>
        <dbReference type="Proteomes" id="UP001057375"/>
    </source>
</evidence>
<dbReference type="Pfam" id="PF00225">
    <property type="entry name" value="Kinesin"/>
    <property type="match status" value="1"/>
</dbReference>
<comment type="caution">
    <text evidence="5">Lacks conserved residue(s) required for the propagation of feature annotation.</text>
</comment>
<dbReference type="Proteomes" id="UP001057375">
    <property type="component" value="Unassembled WGS sequence"/>
</dbReference>
<keyword evidence="6" id="KW-0175">Coiled coil</keyword>
<comment type="subcellular location">
    <subcellularLocation>
        <location evidence="1">Cytoplasm</location>
        <location evidence="1">Cytoskeleton</location>
    </subcellularLocation>
</comment>
<proteinExistence type="inferred from homology"/>
<dbReference type="InterPro" id="IPR036961">
    <property type="entry name" value="Kinesin_motor_dom_sf"/>
</dbReference>
<protein>
    <recommendedName>
        <fullName evidence="7">Kinesin motor domain-containing protein</fullName>
    </recommendedName>
</protein>
<name>A0ABQ5JR76_9EUKA</name>
<dbReference type="EMBL" id="BQXS01011509">
    <property type="protein sequence ID" value="GKT13426.1"/>
    <property type="molecule type" value="Genomic_DNA"/>
</dbReference>
<accession>A0ABQ5JR76</accession>
<keyword evidence="2" id="KW-0963">Cytoplasm</keyword>
<gene>
    <name evidence="8" type="ORF">ADUPG1_010264</name>
</gene>
<reference evidence="8" key="1">
    <citation type="submission" date="2022-03" db="EMBL/GenBank/DDBJ databases">
        <title>Draft genome sequence of Aduncisulcus paluster, a free-living microaerophilic Fornicata.</title>
        <authorList>
            <person name="Yuyama I."/>
            <person name="Kume K."/>
            <person name="Tamura T."/>
            <person name="Inagaki Y."/>
            <person name="Hashimoto T."/>
        </authorList>
    </citation>
    <scope>NUCLEOTIDE SEQUENCE</scope>
    <source>
        <strain evidence="8">NY0171</strain>
    </source>
</reference>
<dbReference type="InterPro" id="IPR027417">
    <property type="entry name" value="P-loop_NTPase"/>
</dbReference>
<feature type="non-terminal residue" evidence="8">
    <location>
        <position position="1"/>
    </location>
</feature>
<evidence type="ECO:0000256" key="2">
    <source>
        <dbReference type="ARBA" id="ARBA00022490"/>
    </source>
</evidence>
<sequence>DGKVNYQRKAESTKINLSLLTLGSVIRNIAEGNPHVPYLDSNLTKLLSESLGGRTFTCLIATVSLDAGSKEATKSTLQYAQMAKTIKNTPEQNERMTKKLVIKNYVREIEALKLQVKAAQDKYGIYLTQEMYDSMQLKGEEHAEQARQIEELHAELAQKEKEFAILQELFHTHEEQLQTAKKELRDATEKLQITSHELGEEVLVRTENDTVVSKLQRQAQALIGQLKQKMLDVDGLVHRIEEGRKKEMILSESLTGKRDDILSETSEAKVKVESIVEHATTLTKSIATMSKAHRDIVDTQTNLIVRTIDDMRESSSTMLKQVSKCLSGSIAEKGHVEDYLDEVRRSTSKITANTMSLSYQAEAAAKAIKDMTSAVSCHLEKLVSSVLTSVDSLKSSFEECEVAVEKGVGEAHACTENGIRAAEKMRESVCSTLESAGSRSEAMLQNFKTRIIEMISSEVEGVLSTHTRTMGSSLKTCSAKVKESQESIGSSFEKCDVALGSIAGAVESCMANADPVVLSLRRNITDIGAAASELQSTESSEPIKAIEGFGVHTRDISAEIDNTFSKTSDALERVGKACDRASDAQDIVAAWNQRDEDTTKKISVNIDHIRESTDFSTMQCASFHDSASKIVTTGKSLGKSICDIQSFSSTIDVSEQSFPITGDTPQVHKMDEYDDSLLHTPHQPRKKSALVNRFASKFGKTPSHVPDVFKSRGMNTEDILKTPGPHLSRFSIDSEKDDLSSAMFDTCVDSFDSGFTDFFASNLSIRSNSSLASKVLFGVQVRPDVDTEDYIEADGEVSGRYIIFDESCNYLEFPETLPSETSIMISDAVLYSIDRSI</sequence>
<evidence type="ECO:0000256" key="4">
    <source>
        <dbReference type="ARBA" id="ARBA00023212"/>
    </source>
</evidence>
<keyword evidence="4" id="KW-0206">Cytoskeleton</keyword>
<keyword evidence="3" id="KW-0505">Motor protein</keyword>
<keyword evidence="9" id="KW-1185">Reference proteome</keyword>
<dbReference type="InterPro" id="IPR047149">
    <property type="entry name" value="KIF11-like"/>
</dbReference>
<feature type="domain" description="Kinesin motor" evidence="7">
    <location>
        <begin position="1"/>
        <end position="86"/>
    </location>
</feature>
<dbReference type="PROSITE" id="PS50067">
    <property type="entry name" value="KINESIN_MOTOR_2"/>
    <property type="match status" value="1"/>
</dbReference>
<evidence type="ECO:0000313" key="8">
    <source>
        <dbReference type="EMBL" id="GKT13426.1"/>
    </source>
</evidence>
<feature type="coiled-coil region" evidence="6">
    <location>
        <begin position="102"/>
        <end position="197"/>
    </location>
</feature>
<dbReference type="SUPFAM" id="SSF52540">
    <property type="entry name" value="P-loop containing nucleoside triphosphate hydrolases"/>
    <property type="match status" value="1"/>
</dbReference>
<evidence type="ECO:0000256" key="6">
    <source>
        <dbReference type="SAM" id="Coils"/>
    </source>
</evidence>
<comment type="similarity">
    <text evidence="5">Belongs to the TRAFAC class myosin-kinesin ATPase superfamily. Kinesin family.</text>
</comment>